<gene>
    <name evidence="1" type="ORF">ACEZ3G_09145</name>
</gene>
<reference evidence="1" key="1">
    <citation type="submission" date="2024-09" db="EMBL/GenBank/DDBJ databases">
        <authorList>
            <person name="Liu J."/>
        </authorList>
    </citation>
    <scope>NUCLEOTIDE SEQUENCE</scope>
    <source>
        <strain evidence="1">NBU2967</strain>
    </source>
</reference>
<protein>
    <submittedName>
        <fullName evidence="1">Lipopolysaccharide biosynthesis protein</fullName>
    </submittedName>
</protein>
<accession>A0ACC7LKS5</accession>
<organism evidence="1 2">
    <name type="scientific">Meishania litoralis</name>
    <dbReference type="NCBI Taxonomy" id="3434685"/>
    <lineage>
        <taxon>Bacteria</taxon>
        <taxon>Pseudomonadati</taxon>
        <taxon>Bacteroidota</taxon>
        <taxon>Flavobacteriia</taxon>
        <taxon>Flavobacteriales</taxon>
        <taxon>Flavobacteriaceae</taxon>
        <taxon>Meishania</taxon>
    </lineage>
</organism>
<keyword evidence="2" id="KW-1185">Reference proteome</keyword>
<evidence type="ECO:0000313" key="1">
    <source>
        <dbReference type="EMBL" id="MFH6603640.1"/>
    </source>
</evidence>
<dbReference type="Proteomes" id="UP001595191">
    <property type="component" value="Unassembled WGS sequence"/>
</dbReference>
<dbReference type="EMBL" id="JBHFPV010000002">
    <property type="protein sequence ID" value="MFH6603640.1"/>
    <property type="molecule type" value="Genomic_DNA"/>
</dbReference>
<proteinExistence type="predicted"/>
<comment type="caution">
    <text evidence="1">The sequence shown here is derived from an EMBL/GenBank/DDBJ whole genome shotgun (WGS) entry which is preliminary data.</text>
</comment>
<sequence>MSRNPVTKMAAMYGGSILAIALGFLVSIFNSRILGPEKFGDFKFIQTVGTLVASLVSVGLFISLTRLLAINRSKTKEQQYVGLFVLVFLVVSVIGMLLMFAFSFIEPVFFENGLGRKFKLFFFIVTVIAGVTALKEILKGMHKIYALSILSFIPALAYLIIIYPLSKRITIDLDHVLWVSYGVGLLIVIFYIIKLKPDFGIKKYLVKRLFAENRQNGRPIYYGSLAGVATEHVAGLSISYFLDNTQVGFFMLALTICSPILIIPSVMGTIFFKQFATIRAIPKKVFLFSLLSTVAALLVFYALVEIVIVTFYTEDYLAVSNIAKLLIIAFIFHGMGDLFNRFLGAKGEGKMLRNAAYVVGVANVLGYFVLVKWFALNGAIATKVIASGLYMVVMCFYYFRFVKRDSN</sequence>
<evidence type="ECO:0000313" key="2">
    <source>
        <dbReference type="Proteomes" id="UP001595191"/>
    </source>
</evidence>
<name>A0ACC7LKS5_9FLAO</name>